<dbReference type="InParanoid" id="F6UTK2"/>
<feature type="region of interest" description="Disordered" evidence="2">
    <location>
        <begin position="39"/>
        <end position="63"/>
    </location>
</feature>
<accession>F6UTK2</accession>
<dbReference type="GO" id="GO:0043616">
    <property type="term" value="P:keratinocyte proliferation"/>
    <property type="evidence" value="ECO:0007669"/>
    <property type="project" value="Ensembl"/>
</dbReference>
<name>F6UTK2_ORNAN</name>
<dbReference type="GeneTree" id="ENSGT00390000007109"/>
<dbReference type="GO" id="GO:0003682">
    <property type="term" value="F:chromatin binding"/>
    <property type="evidence" value="ECO:0007669"/>
    <property type="project" value="Ensembl"/>
</dbReference>
<dbReference type="HOGENOM" id="CLU_027673_2_0_1"/>
<dbReference type="FunCoup" id="F6UTK2">
    <property type="interactions" value="954"/>
</dbReference>
<reference evidence="3" key="3">
    <citation type="submission" date="2025-09" db="UniProtKB">
        <authorList>
            <consortium name="Ensembl"/>
        </authorList>
    </citation>
    <scope>IDENTIFICATION</scope>
    <source>
        <strain evidence="3">Glennie</strain>
    </source>
</reference>
<dbReference type="eggNOG" id="ENOG502QS4E">
    <property type="taxonomic scope" value="Eukaryota"/>
</dbReference>
<dbReference type="InterPro" id="IPR029602">
    <property type="entry name" value="IFT74"/>
</dbReference>
<dbReference type="GO" id="GO:0035735">
    <property type="term" value="P:intraciliary transport involved in cilium assembly"/>
    <property type="evidence" value="ECO:0000318"/>
    <property type="project" value="GO_Central"/>
</dbReference>
<evidence type="ECO:0000256" key="1">
    <source>
        <dbReference type="SAM" id="Coils"/>
    </source>
</evidence>
<evidence type="ECO:0000313" key="3">
    <source>
        <dbReference type="Ensembl" id="ENSOANP00000020902.3"/>
    </source>
</evidence>
<dbReference type="STRING" id="9258.ENSOANP00000020902"/>
<dbReference type="GO" id="GO:0007219">
    <property type="term" value="P:Notch signaling pathway"/>
    <property type="evidence" value="ECO:0007669"/>
    <property type="project" value="Ensembl"/>
</dbReference>
<reference evidence="3 4" key="1">
    <citation type="journal article" date="2008" name="Nature">
        <title>Genome analysis of the platypus reveals unique signatures of evolution.</title>
        <authorList>
            <person name="Warren W.C."/>
            <person name="Hillier L.W."/>
            <person name="Marshall Graves J.A."/>
            <person name="Birney E."/>
            <person name="Ponting C.P."/>
            <person name="Grutzner F."/>
            <person name="Belov K."/>
            <person name="Miller W."/>
            <person name="Clarke L."/>
            <person name="Chinwalla A.T."/>
            <person name="Yang S.P."/>
            <person name="Heger A."/>
            <person name="Locke D.P."/>
            <person name="Miethke P."/>
            <person name="Waters P.D."/>
            <person name="Veyrunes F."/>
            <person name="Fulton L."/>
            <person name="Fulton B."/>
            <person name="Graves T."/>
            <person name="Wallis J."/>
            <person name="Puente X.S."/>
            <person name="Lopez-Otin C."/>
            <person name="Ordonez G.R."/>
            <person name="Eichler E.E."/>
            <person name="Chen L."/>
            <person name="Cheng Z."/>
            <person name="Deakin J.E."/>
            <person name="Alsop A."/>
            <person name="Thompson K."/>
            <person name="Kirby P."/>
            <person name="Papenfuss A.T."/>
            <person name="Wakefield M.J."/>
            <person name="Olender T."/>
            <person name="Lancet D."/>
            <person name="Huttley G.A."/>
            <person name="Smit A.F."/>
            <person name="Pask A."/>
            <person name="Temple-Smith P."/>
            <person name="Batzer M.A."/>
            <person name="Walker J.A."/>
            <person name="Konkel M.K."/>
            <person name="Harris R.S."/>
            <person name="Whittington C.M."/>
            <person name="Wong E.S."/>
            <person name="Gemmell N.J."/>
            <person name="Buschiazzo E."/>
            <person name="Vargas Jentzsch I.M."/>
            <person name="Merkel A."/>
            <person name="Schmitz J."/>
            <person name="Zemann A."/>
            <person name="Churakov G."/>
            <person name="Kriegs J.O."/>
            <person name="Brosius J."/>
            <person name="Murchison E.P."/>
            <person name="Sachidanandam R."/>
            <person name="Smith C."/>
            <person name="Hannon G.J."/>
            <person name="Tsend-Ayush E."/>
            <person name="McMillan D."/>
            <person name="Attenborough R."/>
            <person name="Rens W."/>
            <person name="Ferguson-Smith M."/>
            <person name="Lefevre C.M."/>
            <person name="Sharp J.A."/>
            <person name="Nicholas K.R."/>
            <person name="Ray D.A."/>
            <person name="Kube M."/>
            <person name="Reinhardt R."/>
            <person name="Pringle T.H."/>
            <person name="Taylor J."/>
            <person name="Jones R.C."/>
            <person name="Nixon B."/>
            <person name="Dacheux J.L."/>
            <person name="Niwa H."/>
            <person name="Sekita Y."/>
            <person name="Huang X."/>
            <person name="Stark A."/>
            <person name="Kheradpour P."/>
            <person name="Kellis M."/>
            <person name="Flicek P."/>
            <person name="Chen Y."/>
            <person name="Webber C."/>
            <person name="Hardison R."/>
            <person name="Nelson J."/>
            <person name="Hallsworth-Pepin K."/>
            <person name="Delehaunty K."/>
            <person name="Markovic C."/>
            <person name="Minx P."/>
            <person name="Feng Y."/>
            <person name="Kremitzki C."/>
            <person name="Mitreva M."/>
            <person name="Glasscock J."/>
            <person name="Wylie T."/>
            <person name="Wohldmann P."/>
            <person name="Thiru P."/>
            <person name="Nhan M.N."/>
            <person name="Pohl C.S."/>
            <person name="Smith S.M."/>
            <person name="Hou S."/>
            <person name="Nefedov M."/>
            <person name="de Jong P.J."/>
            <person name="Renfree M.B."/>
            <person name="Mardis E.R."/>
            <person name="Wilson R.K."/>
        </authorList>
    </citation>
    <scope>NUCLEOTIDE SEQUENCE [LARGE SCALE GENOMIC DNA]</scope>
    <source>
        <strain evidence="3 4">Glennie</strain>
    </source>
</reference>
<dbReference type="Bgee" id="ENSOANG00000013232">
    <property type="expression patterns" value="Expressed in ovary and 8 other cell types or tissues"/>
</dbReference>
<reference evidence="3" key="2">
    <citation type="submission" date="2025-08" db="UniProtKB">
        <authorList>
            <consortium name="Ensembl"/>
        </authorList>
    </citation>
    <scope>IDENTIFICATION</scope>
    <source>
        <strain evidence="3">Glennie</strain>
    </source>
</reference>
<dbReference type="PANTHER" id="PTHR31432:SF0">
    <property type="entry name" value="INTRAFLAGELLAR TRANSPORT PROTEIN 74 HOMOLOG"/>
    <property type="match status" value="1"/>
</dbReference>
<dbReference type="PANTHER" id="PTHR31432">
    <property type="entry name" value="INTRAFLAGELLAR TRANSPORT PROTEIN 74 HOMOLOG"/>
    <property type="match status" value="1"/>
</dbReference>
<organism evidence="3 4">
    <name type="scientific">Ornithorhynchus anatinus</name>
    <name type="common">Duckbill platypus</name>
    <dbReference type="NCBI Taxonomy" id="9258"/>
    <lineage>
        <taxon>Eukaryota</taxon>
        <taxon>Metazoa</taxon>
        <taxon>Chordata</taxon>
        <taxon>Craniata</taxon>
        <taxon>Vertebrata</taxon>
        <taxon>Euteleostomi</taxon>
        <taxon>Mammalia</taxon>
        <taxon>Monotremata</taxon>
        <taxon>Ornithorhynchidae</taxon>
        <taxon>Ornithorhynchus</taxon>
    </lineage>
</organism>
<dbReference type="GO" id="GO:0007368">
    <property type="term" value="P:determination of left/right symmetry"/>
    <property type="evidence" value="ECO:0007669"/>
    <property type="project" value="Ensembl"/>
</dbReference>
<dbReference type="Proteomes" id="UP000002279">
    <property type="component" value="Chromosome X5"/>
</dbReference>
<sequence>MASTVHHMLSKYYYHHCVDINLMLHLQVCLSEVSSEGEMASNHKSPLSRPATRSGVGLTGRPLSGMWPPSGNARFATRMTPPSRPGSRYGILGPTGLLTSHIKVLDRPVTQQGLRGMKTTMKGPQRQILDKSYYLGILRMKISEFIAEMNKLKKEIEMFTQENFVYSSYEKRAEILACEIKEFQGQLADYNMLVDKLNTHIQMEEVTKDYNKLKAQNDREAVRIDVIFTERQEKEEIIREVEEDIEKEMLAADVIIKNMSPEEQDKYIGMKATNERLLQQLDVFQQELDTLSMKKKNLEFELRNSQVKQEAVLLFEKLNELESQRDKIISESKNEESPLEERDQLLKQVKDDNQEILIMERQLADIREKIIIYSEEVRQLDMEITEHQGEMRQKYKELRKREENMDSFIESFEEVRNLEQDRKTQMETNIVSLLEHSSRNINRMKEISCVTNQDLKLMQEDLNFKSREMEKSRSTNRNLYSDSQCLQLDLQKMELLESKMSEEQACLQNKIEQMKKDLEIYGDLMSLKMSGEENRKILYQEKAKLSNHKISYEKVMEKLNAKCEALKQQLQENETHCQLVNLQKKWQHHEQNNFVMKEFIATKIQEGDYQSIMKNVTKQIEDYNKNIIGALHSTCRN</sequence>
<dbReference type="GO" id="GO:0005634">
    <property type="term" value="C:nucleus"/>
    <property type="evidence" value="ECO:0007669"/>
    <property type="project" value="Ensembl"/>
</dbReference>
<evidence type="ECO:0000256" key="2">
    <source>
        <dbReference type="SAM" id="MobiDB-lite"/>
    </source>
</evidence>
<dbReference type="OMA" id="RYWEELM"/>
<dbReference type="GO" id="GO:0003334">
    <property type="term" value="P:keratinocyte development"/>
    <property type="evidence" value="ECO:0007669"/>
    <property type="project" value="Ensembl"/>
</dbReference>
<dbReference type="GO" id="GO:0045944">
    <property type="term" value="P:positive regulation of transcription by RNA polymerase II"/>
    <property type="evidence" value="ECO:0007669"/>
    <property type="project" value="Ensembl"/>
</dbReference>
<dbReference type="AlphaFoldDB" id="F6UTK2"/>
<feature type="coiled-coil region" evidence="1">
    <location>
        <begin position="203"/>
        <end position="383"/>
    </location>
</feature>
<dbReference type="GO" id="GO:0007507">
    <property type="term" value="P:heart development"/>
    <property type="evidence" value="ECO:0007669"/>
    <property type="project" value="Ensembl"/>
</dbReference>
<protein>
    <submittedName>
        <fullName evidence="3">Intraflagellar transport 74</fullName>
    </submittedName>
</protein>
<dbReference type="Ensembl" id="ENSOANT00000020905.3">
    <property type="protein sequence ID" value="ENSOANP00000020902.3"/>
    <property type="gene ID" value="ENSOANG00000013232.4"/>
</dbReference>
<dbReference type="GO" id="GO:0010839">
    <property type="term" value="P:negative regulation of keratinocyte proliferation"/>
    <property type="evidence" value="ECO:0007669"/>
    <property type="project" value="Ensembl"/>
</dbReference>
<dbReference type="GO" id="GO:0005813">
    <property type="term" value="C:centrosome"/>
    <property type="evidence" value="ECO:0007669"/>
    <property type="project" value="Ensembl"/>
</dbReference>
<dbReference type="GO" id="GO:0033630">
    <property type="term" value="P:positive regulation of cell adhesion mediated by integrin"/>
    <property type="evidence" value="ECO:0007669"/>
    <property type="project" value="Ensembl"/>
</dbReference>
<dbReference type="GO" id="GO:1905515">
    <property type="term" value="P:non-motile cilium assembly"/>
    <property type="evidence" value="ECO:0007669"/>
    <property type="project" value="Ensembl"/>
</dbReference>
<keyword evidence="4" id="KW-1185">Reference proteome</keyword>
<dbReference type="GO" id="GO:0048487">
    <property type="term" value="F:beta-tubulin binding"/>
    <property type="evidence" value="ECO:0000318"/>
    <property type="project" value="GO_Central"/>
</dbReference>
<keyword evidence="1" id="KW-0175">Coiled coil</keyword>
<proteinExistence type="predicted"/>
<dbReference type="GO" id="GO:0005929">
    <property type="term" value="C:cilium"/>
    <property type="evidence" value="ECO:0000318"/>
    <property type="project" value="GO_Central"/>
</dbReference>
<dbReference type="GO" id="GO:0030992">
    <property type="term" value="C:intraciliary transport particle B"/>
    <property type="evidence" value="ECO:0000318"/>
    <property type="project" value="GO_Central"/>
</dbReference>
<evidence type="ECO:0000313" key="4">
    <source>
        <dbReference type="Proteomes" id="UP000002279"/>
    </source>
</evidence>
<gene>
    <name evidence="3" type="primary">IFT74</name>
</gene>
<feature type="coiled-coil region" evidence="1">
    <location>
        <begin position="549"/>
        <end position="576"/>
    </location>
</feature>
<feature type="coiled-coil region" evidence="1">
    <location>
        <begin position="135"/>
        <end position="162"/>
    </location>
</feature>